<dbReference type="Proteomes" id="UP000071392">
    <property type="component" value="Unassembled WGS sequence"/>
</dbReference>
<proteinExistence type="predicted"/>
<comment type="caution">
    <text evidence="1">The sequence shown here is derived from an EMBL/GenBank/DDBJ whole genome shotgun (WGS) entry which is preliminary data.</text>
</comment>
<reference evidence="1 2" key="1">
    <citation type="submission" date="2016-02" db="EMBL/GenBank/DDBJ databases">
        <authorList>
            <person name="Wen L."/>
            <person name="He K."/>
            <person name="Yang H."/>
        </authorList>
    </citation>
    <scope>NUCLEOTIDE SEQUENCE [LARGE SCALE GENOMIC DNA]</scope>
    <source>
        <strain evidence="1 2">CV41</strain>
    </source>
</reference>
<gene>
    <name evidence="1" type="ORF">AXK12_01285</name>
</gene>
<evidence type="ECO:0000313" key="2">
    <source>
        <dbReference type="Proteomes" id="UP000071392"/>
    </source>
</evidence>
<accession>A0A139STI5</accession>
<dbReference type="AlphaFoldDB" id="A0A139STI5"/>
<organism evidence="1 2">
    <name type="scientific">Cephaloticoccus capnophilus</name>
    <dbReference type="NCBI Taxonomy" id="1548208"/>
    <lineage>
        <taxon>Bacteria</taxon>
        <taxon>Pseudomonadati</taxon>
        <taxon>Verrucomicrobiota</taxon>
        <taxon>Opitutia</taxon>
        <taxon>Opitutales</taxon>
        <taxon>Opitutaceae</taxon>
        <taxon>Cephaloticoccus</taxon>
    </lineage>
</organism>
<evidence type="ECO:0000313" key="1">
    <source>
        <dbReference type="EMBL" id="KXU37824.1"/>
    </source>
</evidence>
<dbReference type="STRING" id="1548208.AXK12_01285"/>
<protein>
    <submittedName>
        <fullName evidence="1">Uncharacterized protein</fullName>
    </submittedName>
</protein>
<name>A0A139STI5_9BACT</name>
<dbReference type="EMBL" id="LSZP01000004">
    <property type="protein sequence ID" value="KXU37824.1"/>
    <property type="molecule type" value="Genomic_DNA"/>
</dbReference>
<keyword evidence="2" id="KW-1185">Reference proteome</keyword>
<sequence length="96" mass="10462">MIEPLIKDSLIRLSTATQACGNHVNAASDRGQNADEQAAMITREIDTLDSLFAEHRRRLHPQLAHFLANRSYAKALAFLGGEAEGIPAAARGKNHE</sequence>